<reference evidence="8 9" key="1">
    <citation type="submission" date="2019-10" db="EMBL/GenBank/DDBJ databases">
        <title>A soil myxobacterium in the family Polyangiaceae.</title>
        <authorList>
            <person name="Li Y."/>
            <person name="Wang J."/>
        </authorList>
    </citation>
    <scope>NUCLEOTIDE SEQUENCE [LARGE SCALE GENOMIC DNA]</scope>
    <source>
        <strain evidence="8 9">DSM 14734</strain>
    </source>
</reference>
<feature type="compositionally biased region" description="Low complexity" evidence="5">
    <location>
        <begin position="36"/>
        <end position="57"/>
    </location>
</feature>
<dbReference type="InterPro" id="IPR051543">
    <property type="entry name" value="Serine_Peptidase_S9A"/>
</dbReference>
<name>A0A6N7Q4X1_9BACT</name>
<dbReference type="Pfam" id="PF00326">
    <property type="entry name" value="Peptidase_S9"/>
    <property type="match status" value="1"/>
</dbReference>
<feature type="compositionally biased region" description="Pro residues" evidence="5">
    <location>
        <begin position="24"/>
        <end position="35"/>
    </location>
</feature>
<evidence type="ECO:0000256" key="1">
    <source>
        <dbReference type="ARBA" id="ARBA00005228"/>
    </source>
</evidence>
<comment type="caution">
    <text evidence="8">The sequence shown here is derived from an EMBL/GenBank/DDBJ whole genome shotgun (WGS) entry which is preliminary data.</text>
</comment>
<evidence type="ECO:0000313" key="9">
    <source>
        <dbReference type="Proteomes" id="UP000440224"/>
    </source>
</evidence>
<evidence type="ECO:0000259" key="7">
    <source>
        <dbReference type="Pfam" id="PF02897"/>
    </source>
</evidence>
<dbReference type="FunFam" id="3.40.50.1820:FF:000005">
    <property type="entry name" value="Prolyl endopeptidase"/>
    <property type="match status" value="1"/>
</dbReference>
<sequence>MIRRTSFVLALLVLGCSGESLHPAPAPGPSLPPEAPSAQASAAAAEKPAPKGPAAPVARKEPKVTELHGLKLVDDYAWLRKKDAPEVLAHLRAENAYSEAMTASLAPMKERIYGEMLGRLQESDVEVPFREGAYLYYTRTEKGKQYPIYARKSVKGGDKAPEEIVIDPNEIAKTEKYVGLGPMALSADGHLLAYGLDTTGFRQFVLHVRDLRTGKDLTDRAERVTSIVFAKDGKTLFYTVEDPTTKRSYRFYRHTLGEDAAKDALLYEEKDERFRLYASRSSSKQLLFLQSSSHTTSEVRFLPADKPKAELTLVEPRAQDHEYDVDHRGDELVIRTNSPAAPGGPKSTNYRLVVTKVASPGRSSWKETIPHRQGVMIESVELFSTFAVAFEREDGLRQIRVLDPKKLTLGGSHRISLPEPIFTLRQGENREFDATTYRFRFESPTTPSTVYDYEPKKRALVLKKRQEVPNYDPSRYASKRVHATAKDGTKIPVSLLYKKGTSPDGKSPLFLYAYGSYGFPIFPLFSAPAFSLVDRGVVCAIAHIRGGGELGETWHEAGRMKTKMNTFTDFVDVTEGLAQMGWAAKDRIAIQGGSAGGLLVGAVLNMRPDLYRAAIADVPFVDVINTMLDESLPLTVQEFEEWGNPKKKDEFEYIARYSPYENVARKAYPSILVNTSYNDSQVMYWEPAKWVAKLREMKTDANPLLLRTHLEPAGHGGKSGRYEKMQEMAFKYAWLLDRLGVTDAKK</sequence>
<dbReference type="Proteomes" id="UP000440224">
    <property type="component" value="Unassembled WGS sequence"/>
</dbReference>
<feature type="region of interest" description="Disordered" evidence="5">
    <location>
        <begin position="23"/>
        <end position="61"/>
    </location>
</feature>
<dbReference type="PRINTS" id="PR00862">
    <property type="entry name" value="PROLIGOPTASE"/>
</dbReference>
<dbReference type="Pfam" id="PF02897">
    <property type="entry name" value="Peptidase_S9_N"/>
    <property type="match status" value="1"/>
</dbReference>
<keyword evidence="9" id="KW-1185">Reference proteome</keyword>
<evidence type="ECO:0000256" key="5">
    <source>
        <dbReference type="SAM" id="MobiDB-lite"/>
    </source>
</evidence>
<dbReference type="InterPro" id="IPR001375">
    <property type="entry name" value="Peptidase_S9_cat"/>
</dbReference>
<keyword evidence="3" id="KW-0378">Hydrolase</keyword>
<dbReference type="InterPro" id="IPR029058">
    <property type="entry name" value="AB_hydrolase_fold"/>
</dbReference>
<organism evidence="8 9">
    <name type="scientific">Polyangium spumosum</name>
    <dbReference type="NCBI Taxonomy" id="889282"/>
    <lineage>
        <taxon>Bacteria</taxon>
        <taxon>Pseudomonadati</taxon>
        <taxon>Myxococcota</taxon>
        <taxon>Polyangia</taxon>
        <taxon>Polyangiales</taxon>
        <taxon>Polyangiaceae</taxon>
        <taxon>Polyangium</taxon>
    </lineage>
</organism>
<feature type="domain" description="Peptidase S9 prolyl oligopeptidase catalytic" evidence="6">
    <location>
        <begin position="525"/>
        <end position="740"/>
    </location>
</feature>
<dbReference type="AlphaFoldDB" id="A0A6N7Q4X1"/>
<dbReference type="GO" id="GO:0006508">
    <property type="term" value="P:proteolysis"/>
    <property type="evidence" value="ECO:0007669"/>
    <property type="project" value="UniProtKB-KW"/>
</dbReference>
<dbReference type="EMBL" id="WJIE01000020">
    <property type="protein sequence ID" value="MRG97725.1"/>
    <property type="molecule type" value="Genomic_DNA"/>
</dbReference>
<dbReference type="Gene3D" id="3.40.50.1820">
    <property type="entry name" value="alpha/beta hydrolase"/>
    <property type="match status" value="1"/>
</dbReference>
<keyword evidence="2" id="KW-0645">Protease</keyword>
<dbReference type="InterPro" id="IPR023302">
    <property type="entry name" value="Pept_S9A_N"/>
</dbReference>
<accession>A0A6N7Q4X1</accession>
<proteinExistence type="inferred from homology"/>
<dbReference type="RefSeq" id="WP_153824505.1">
    <property type="nucleotide sequence ID" value="NZ_WJIE01000020.1"/>
</dbReference>
<dbReference type="InterPro" id="IPR002470">
    <property type="entry name" value="Peptidase_S9A"/>
</dbReference>
<evidence type="ECO:0000256" key="3">
    <source>
        <dbReference type="ARBA" id="ARBA00022801"/>
    </source>
</evidence>
<evidence type="ECO:0000259" key="6">
    <source>
        <dbReference type="Pfam" id="PF00326"/>
    </source>
</evidence>
<dbReference type="SUPFAM" id="SSF53474">
    <property type="entry name" value="alpha/beta-Hydrolases"/>
    <property type="match status" value="1"/>
</dbReference>
<evidence type="ECO:0000256" key="2">
    <source>
        <dbReference type="ARBA" id="ARBA00022670"/>
    </source>
</evidence>
<dbReference type="PANTHER" id="PTHR11757:SF19">
    <property type="entry name" value="PROLYL ENDOPEPTIDASE-LIKE"/>
    <property type="match status" value="1"/>
</dbReference>
<keyword evidence="4" id="KW-0720">Serine protease</keyword>
<protein>
    <submittedName>
        <fullName evidence="8">Prolyl oligopeptidase family serine peptidase</fullName>
    </submittedName>
</protein>
<comment type="similarity">
    <text evidence="1">Belongs to the peptidase S9A family.</text>
</comment>
<gene>
    <name evidence="8" type="ORF">GF068_38250</name>
</gene>
<dbReference type="GO" id="GO:0004252">
    <property type="term" value="F:serine-type endopeptidase activity"/>
    <property type="evidence" value="ECO:0007669"/>
    <property type="project" value="InterPro"/>
</dbReference>
<dbReference type="OrthoDB" id="9801421at2"/>
<evidence type="ECO:0000313" key="8">
    <source>
        <dbReference type="EMBL" id="MRG97725.1"/>
    </source>
</evidence>
<dbReference type="PROSITE" id="PS51257">
    <property type="entry name" value="PROKAR_LIPOPROTEIN"/>
    <property type="match status" value="1"/>
</dbReference>
<dbReference type="SUPFAM" id="SSF50993">
    <property type="entry name" value="Peptidase/esterase 'gauge' domain"/>
    <property type="match status" value="1"/>
</dbReference>
<evidence type="ECO:0000256" key="4">
    <source>
        <dbReference type="ARBA" id="ARBA00022825"/>
    </source>
</evidence>
<dbReference type="PANTHER" id="PTHR11757">
    <property type="entry name" value="PROTEASE FAMILY S9A OLIGOPEPTIDASE"/>
    <property type="match status" value="1"/>
</dbReference>
<dbReference type="Gene3D" id="2.130.10.120">
    <property type="entry name" value="Prolyl oligopeptidase, N-terminal domain"/>
    <property type="match status" value="1"/>
</dbReference>
<feature type="domain" description="Peptidase S9A N-terminal" evidence="7">
    <location>
        <begin position="56"/>
        <end position="464"/>
    </location>
</feature>